<dbReference type="PROSITE" id="PS00132">
    <property type="entry name" value="CARBOXYPEPT_ZN_1"/>
    <property type="match status" value="2"/>
</dbReference>
<evidence type="ECO:0000256" key="1">
    <source>
        <dbReference type="ARBA" id="ARBA00001947"/>
    </source>
</evidence>
<keyword evidence="11" id="KW-0472">Membrane</keyword>
<dbReference type="InterPro" id="IPR000834">
    <property type="entry name" value="Peptidase_M14"/>
</dbReference>
<dbReference type="InterPro" id="IPR008969">
    <property type="entry name" value="CarboxyPept-like_regulatory"/>
</dbReference>
<dbReference type="PROSITE" id="PS00133">
    <property type="entry name" value="CARBOXYPEPT_ZN_2"/>
    <property type="match status" value="2"/>
</dbReference>
<comment type="similarity">
    <text evidence="2 9">Belongs to the peptidase M14 family.</text>
</comment>
<keyword evidence="8" id="KW-0325">Glycoprotein</keyword>
<comment type="caution">
    <text evidence="14">The sequence shown here is derived from an EMBL/GenBank/DDBJ whole genome shotgun (WGS) entry which is preliminary data.</text>
</comment>
<sequence length="1037" mass="117854">MYINWHCLSFVIILSFSSNIVCQRSSPLRIEKDAAVYELLTEYHHYSELDRLLQKWQSNYSKIAKAFSVGKSITGRSLFVMRLTSPLGTDIENEQDEKQLLKPKLKYVANMHGDETIGREMMIALIYYLLLNSKSDARVNRLLSTTDIYIMPSMNPDGFENAVAGLCESFNTNGRSLCESFNTNGRSNAKKVDLNRDFPSQFSPLQKSINGTTVDLFYGRQPETIALMKWILKENFVLSANLHGGSLVASYPFDETIHHADHTYGASPDDSLFRYLARTYASKHLTMNKGQGCAAEFTEGITNGAQWYDVPGGMQDFNYLQSNAFEITLELSCCKYPSAENGVLQQEWDNNKEALLSYIELSHLGIKGFIRDIDTHTGISGALIQVEGVLHPVRSVKNGVYWRLLLPGLHNVTVTAAGYLPQTRFNISVTNNDLTSALRLDFNLQRSTHDTPSGSKDISSTNDVYNLLSTYAEKLMNDTRESVLRSLLEPTTEFRYHNYDSMVRKLKDLNTKYPNITSLYTIGKSTENRDLWVIIISDQPLIHEPGEPEVKYIGNMHGDESVGRECLILFIEYLCMNYEKSEYITQLVNNVRIHIMPTMNPDGFEYEYKQIQHAQGPGRLNAHKIDLNRNFPKVELLPSTNENSKEIGVPKQSLDNSKSYLEELTKTQVNLEPEVRAVMHWSLIYPFVLSANLHGGALVANYPFDSELTDVVRKESKSPDDETFKMLAKTYSFAHPKMYKGTSCVRFHDGITNGASWYVIDGGMQDWSYAYTSDMQITIELGCNKYPDEANLKSYWDDNKGALLAYITQVTRGIRGFVFDSKTKMPLSGVIIHVHGIQHNVTTSRDGDFFRILTPGIYDITVDRIGYQSETKQSILVGSQSSTYIEFKLKRKNFHDDIDKQESYSNVTSTVYNRTTGVFSKFVNLTSSNVRTLYHHSKDFILHQKLFLIIAGICALVLAIVFATVVIYLRFCQGSTARRDTGFQRYELLLQDEHDLPRIQRNNGKKSTRNNRPMSSESDDEEDETLFSSKIKKVIVP</sequence>
<feature type="domain" description="Peptidase M14" evidence="13">
    <location>
        <begin position="42"/>
        <end position="362"/>
    </location>
</feature>
<dbReference type="Gene3D" id="2.60.40.1120">
    <property type="entry name" value="Carboxypeptidase-like, regulatory domain"/>
    <property type="match status" value="2"/>
</dbReference>
<comment type="cofactor">
    <cofactor evidence="1">
        <name>Zn(2+)</name>
        <dbReference type="ChEBI" id="CHEBI:29105"/>
    </cofactor>
</comment>
<gene>
    <name evidence="14" type="ORF">KQP761_LOCUS12453</name>
</gene>
<dbReference type="GO" id="GO:0016485">
    <property type="term" value="P:protein processing"/>
    <property type="evidence" value="ECO:0007669"/>
    <property type="project" value="TreeGrafter"/>
</dbReference>
<protein>
    <recommendedName>
        <fullName evidence="13">Peptidase M14 domain-containing protein</fullName>
    </recommendedName>
</protein>
<keyword evidence="7" id="KW-0862">Zinc</keyword>
<keyword evidence="11" id="KW-1133">Transmembrane helix</keyword>
<dbReference type="Gene3D" id="3.40.630.10">
    <property type="entry name" value="Zn peptidases"/>
    <property type="match status" value="2"/>
</dbReference>
<accession>A0A815Q8I5</accession>
<dbReference type="OrthoDB" id="10249045at2759"/>
<evidence type="ECO:0000256" key="11">
    <source>
        <dbReference type="SAM" id="Phobius"/>
    </source>
</evidence>
<dbReference type="Pfam" id="PF00246">
    <property type="entry name" value="Peptidase_M14"/>
    <property type="match status" value="2"/>
</dbReference>
<evidence type="ECO:0000256" key="9">
    <source>
        <dbReference type="PROSITE-ProRule" id="PRU01379"/>
    </source>
</evidence>
<organism evidence="14 15">
    <name type="scientific">Rotaria magnacalcarata</name>
    <dbReference type="NCBI Taxonomy" id="392030"/>
    <lineage>
        <taxon>Eukaryota</taxon>
        <taxon>Metazoa</taxon>
        <taxon>Spiralia</taxon>
        <taxon>Gnathifera</taxon>
        <taxon>Rotifera</taxon>
        <taxon>Eurotatoria</taxon>
        <taxon>Bdelloidea</taxon>
        <taxon>Philodinida</taxon>
        <taxon>Philodinidae</taxon>
        <taxon>Rotaria</taxon>
    </lineage>
</organism>
<dbReference type="FunFam" id="3.40.630.10:FF:000020">
    <property type="entry name" value="Carboxypeptidase D"/>
    <property type="match status" value="2"/>
</dbReference>
<feature type="signal peptide" evidence="12">
    <location>
        <begin position="1"/>
        <end position="22"/>
    </location>
</feature>
<dbReference type="AlphaFoldDB" id="A0A815Q8I5"/>
<dbReference type="InterPro" id="IPR057247">
    <property type="entry name" value="CARBOXYPEPT_ZN_2"/>
</dbReference>
<dbReference type="Proteomes" id="UP000663834">
    <property type="component" value="Unassembled WGS sequence"/>
</dbReference>
<evidence type="ECO:0000256" key="7">
    <source>
        <dbReference type="ARBA" id="ARBA00022833"/>
    </source>
</evidence>
<dbReference type="PANTHER" id="PTHR11532">
    <property type="entry name" value="PROTEASE M14 CARBOXYPEPTIDASE"/>
    <property type="match status" value="1"/>
</dbReference>
<reference evidence="14" key="1">
    <citation type="submission" date="2021-02" db="EMBL/GenBank/DDBJ databases">
        <authorList>
            <person name="Nowell W R."/>
        </authorList>
    </citation>
    <scope>NUCLEOTIDE SEQUENCE</scope>
</reference>
<keyword evidence="3" id="KW-0121">Carboxypeptidase</keyword>
<evidence type="ECO:0000256" key="8">
    <source>
        <dbReference type="ARBA" id="ARBA00023180"/>
    </source>
</evidence>
<evidence type="ECO:0000256" key="4">
    <source>
        <dbReference type="ARBA" id="ARBA00022670"/>
    </source>
</evidence>
<dbReference type="GO" id="GO:0006518">
    <property type="term" value="P:peptide metabolic process"/>
    <property type="evidence" value="ECO:0007669"/>
    <property type="project" value="TreeGrafter"/>
</dbReference>
<evidence type="ECO:0000259" key="13">
    <source>
        <dbReference type="PROSITE" id="PS52035"/>
    </source>
</evidence>
<feature type="active site" description="Proton donor/acceptor" evidence="9">
    <location>
        <position position="780"/>
    </location>
</feature>
<evidence type="ECO:0000256" key="2">
    <source>
        <dbReference type="ARBA" id="ARBA00005988"/>
    </source>
</evidence>
<dbReference type="SMART" id="SM00631">
    <property type="entry name" value="Zn_pept"/>
    <property type="match status" value="2"/>
</dbReference>
<evidence type="ECO:0000313" key="14">
    <source>
        <dbReference type="EMBL" id="CAF1459841.1"/>
    </source>
</evidence>
<evidence type="ECO:0000256" key="3">
    <source>
        <dbReference type="ARBA" id="ARBA00022645"/>
    </source>
</evidence>
<dbReference type="CDD" id="cd03858">
    <property type="entry name" value="M14_CP_N-E_like"/>
    <property type="match status" value="1"/>
</dbReference>
<dbReference type="GO" id="GO:0004181">
    <property type="term" value="F:metallocarboxypeptidase activity"/>
    <property type="evidence" value="ECO:0007669"/>
    <property type="project" value="InterPro"/>
</dbReference>
<feature type="chain" id="PRO_5032288319" description="Peptidase M14 domain-containing protein" evidence="12">
    <location>
        <begin position="23"/>
        <end position="1037"/>
    </location>
</feature>
<dbReference type="InterPro" id="IPR057246">
    <property type="entry name" value="CARBOXYPEPT_ZN_1"/>
</dbReference>
<keyword evidence="11" id="KW-0812">Transmembrane</keyword>
<dbReference type="Pfam" id="PF13620">
    <property type="entry name" value="CarboxypepD_reg"/>
    <property type="match status" value="2"/>
</dbReference>
<dbReference type="CDD" id="cd11308">
    <property type="entry name" value="Peptidase_M14NE-CP-C_like"/>
    <property type="match status" value="2"/>
</dbReference>
<evidence type="ECO:0000313" key="15">
    <source>
        <dbReference type="Proteomes" id="UP000663834"/>
    </source>
</evidence>
<dbReference type="PANTHER" id="PTHR11532:SF62">
    <property type="entry name" value="CARBOXYPEPTIDASE D"/>
    <property type="match status" value="1"/>
</dbReference>
<dbReference type="SUPFAM" id="SSF49464">
    <property type="entry name" value="Carboxypeptidase regulatory domain-like"/>
    <property type="match status" value="2"/>
</dbReference>
<dbReference type="EMBL" id="CAJNOW010005727">
    <property type="protein sequence ID" value="CAF1459841.1"/>
    <property type="molecule type" value="Genomic_DNA"/>
</dbReference>
<evidence type="ECO:0000256" key="6">
    <source>
        <dbReference type="ARBA" id="ARBA00022801"/>
    </source>
</evidence>
<feature type="region of interest" description="Disordered" evidence="10">
    <location>
        <begin position="999"/>
        <end position="1037"/>
    </location>
</feature>
<keyword evidence="6" id="KW-0378">Hydrolase</keyword>
<dbReference type="PROSITE" id="PS52035">
    <property type="entry name" value="PEPTIDASE_M14"/>
    <property type="match status" value="2"/>
</dbReference>
<name>A0A815Q8I5_9BILA</name>
<dbReference type="InterPro" id="IPR050753">
    <property type="entry name" value="Peptidase_M14_domain"/>
</dbReference>
<keyword evidence="12" id="KW-0732">Signal</keyword>
<evidence type="ECO:0000256" key="10">
    <source>
        <dbReference type="SAM" id="MobiDB-lite"/>
    </source>
</evidence>
<dbReference type="GO" id="GO:0005615">
    <property type="term" value="C:extracellular space"/>
    <property type="evidence" value="ECO:0007669"/>
    <property type="project" value="TreeGrafter"/>
</dbReference>
<feature type="active site" description="Proton donor/acceptor" evidence="9">
    <location>
        <position position="330"/>
    </location>
</feature>
<keyword evidence="4" id="KW-0645">Protease</keyword>
<feature type="transmembrane region" description="Helical" evidence="11">
    <location>
        <begin position="946"/>
        <end position="969"/>
    </location>
</feature>
<evidence type="ECO:0000256" key="5">
    <source>
        <dbReference type="ARBA" id="ARBA00022723"/>
    </source>
</evidence>
<keyword evidence="5" id="KW-0479">Metal-binding</keyword>
<dbReference type="SUPFAM" id="SSF53187">
    <property type="entry name" value="Zn-dependent exopeptidases"/>
    <property type="match status" value="2"/>
</dbReference>
<dbReference type="PRINTS" id="PR00765">
    <property type="entry name" value="CRBOXYPTASEA"/>
</dbReference>
<evidence type="ECO:0000256" key="12">
    <source>
        <dbReference type="SAM" id="SignalP"/>
    </source>
</evidence>
<dbReference type="GO" id="GO:0008270">
    <property type="term" value="F:zinc ion binding"/>
    <property type="evidence" value="ECO:0007669"/>
    <property type="project" value="InterPro"/>
</dbReference>
<feature type="domain" description="Peptidase M14" evidence="13">
    <location>
        <begin position="495"/>
        <end position="810"/>
    </location>
</feature>
<proteinExistence type="inferred from homology"/>